<gene>
    <name evidence="1" type="ORF">CLUMA_CG009731</name>
</gene>
<sequence length="89" mass="10097">MALLIAFTSDGGKKFTTKGNDIIEKNQNKESKRSINRNQDVIYVLSNYSGAAVCWTECLQDVMMVVVLMIRIQFTISTENKGKTWKCND</sequence>
<reference evidence="1 2" key="1">
    <citation type="submission" date="2015-04" db="EMBL/GenBank/DDBJ databases">
        <authorList>
            <person name="Syromyatnikov M.Y."/>
            <person name="Popov V.N."/>
        </authorList>
    </citation>
    <scope>NUCLEOTIDE SEQUENCE [LARGE SCALE GENOMIC DNA]</scope>
</reference>
<name>A0A1J1I7S4_9DIPT</name>
<dbReference type="Proteomes" id="UP000183832">
    <property type="component" value="Unassembled WGS sequence"/>
</dbReference>
<organism evidence="1 2">
    <name type="scientific">Clunio marinus</name>
    <dbReference type="NCBI Taxonomy" id="568069"/>
    <lineage>
        <taxon>Eukaryota</taxon>
        <taxon>Metazoa</taxon>
        <taxon>Ecdysozoa</taxon>
        <taxon>Arthropoda</taxon>
        <taxon>Hexapoda</taxon>
        <taxon>Insecta</taxon>
        <taxon>Pterygota</taxon>
        <taxon>Neoptera</taxon>
        <taxon>Endopterygota</taxon>
        <taxon>Diptera</taxon>
        <taxon>Nematocera</taxon>
        <taxon>Chironomoidea</taxon>
        <taxon>Chironomidae</taxon>
        <taxon>Clunio</taxon>
    </lineage>
</organism>
<keyword evidence="2" id="KW-1185">Reference proteome</keyword>
<evidence type="ECO:0000313" key="2">
    <source>
        <dbReference type="Proteomes" id="UP000183832"/>
    </source>
</evidence>
<accession>A0A1J1I7S4</accession>
<dbReference type="EMBL" id="CVRI01000043">
    <property type="protein sequence ID" value="CRK96312.1"/>
    <property type="molecule type" value="Genomic_DNA"/>
</dbReference>
<proteinExistence type="predicted"/>
<protein>
    <submittedName>
        <fullName evidence="1">CLUMA_CG009731, isoform A</fullName>
    </submittedName>
</protein>
<dbReference type="AlphaFoldDB" id="A0A1J1I7S4"/>
<evidence type="ECO:0000313" key="1">
    <source>
        <dbReference type="EMBL" id="CRK96312.1"/>
    </source>
</evidence>